<gene>
    <name evidence="1" type="ORF">LCGC14_0344950</name>
</gene>
<evidence type="ECO:0008006" key="2">
    <source>
        <dbReference type="Google" id="ProtNLM"/>
    </source>
</evidence>
<dbReference type="AlphaFoldDB" id="A0A0F9TIF4"/>
<dbReference type="EMBL" id="LAZR01000254">
    <property type="protein sequence ID" value="KKN79019.1"/>
    <property type="molecule type" value="Genomic_DNA"/>
</dbReference>
<dbReference type="InterPro" id="IPR012334">
    <property type="entry name" value="Pectin_lyas_fold"/>
</dbReference>
<comment type="caution">
    <text evidence="1">The sequence shown here is derived from an EMBL/GenBank/DDBJ whole genome shotgun (WGS) entry which is preliminary data.</text>
</comment>
<accession>A0A0F9TIF4</accession>
<organism evidence="1">
    <name type="scientific">marine sediment metagenome</name>
    <dbReference type="NCBI Taxonomy" id="412755"/>
    <lineage>
        <taxon>unclassified sequences</taxon>
        <taxon>metagenomes</taxon>
        <taxon>ecological metagenomes</taxon>
    </lineage>
</organism>
<name>A0A0F9TIF4_9ZZZZ</name>
<protein>
    <recommendedName>
        <fullName evidence="2">Right handed beta helix domain-containing protein</fullName>
    </recommendedName>
</protein>
<dbReference type="Gene3D" id="2.160.20.10">
    <property type="entry name" value="Single-stranded right-handed beta-helix, Pectin lyase-like"/>
    <property type="match status" value="1"/>
</dbReference>
<dbReference type="SUPFAM" id="SSF51126">
    <property type="entry name" value="Pectin lyase-like"/>
    <property type="match status" value="1"/>
</dbReference>
<reference evidence="1" key="1">
    <citation type="journal article" date="2015" name="Nature">
        <title>Complex archaea that bridge the gap between prokaryotes and eukaryotes.</title>
        <authorList>
            <person name="Spang A."/>
            <person name="Saw J.H."/>
            <person name="Jorgensen S.L."/>
            <person name="Zaremba-Niedzwiedzka K."/>
            <person name="Martijn J."/>
            <person name="Lind A.E."/>
            <person name="van Eijk R."/>
            <person name="Schleper C."/>
            <person name="Guy L."/>
            <person name="Ettema T.J."/>
        </authorList>
    </citation>
    <scope>NUCLEOTIDE SEQUENCE</scope>
</reference>
<proteinExistence type="predicted"/>
<evidence type="ECO:0000313" key="1">
    <source>
        <dbReference type="EMBL" id="KKN79019.1"/>
    </source>
</evidence>
<dbReference type="InterPro" id="IPR011050">
    <property type="entry name" value="Pectin_lyase_fold/virulence"/>
</dbReference>
<sequence>MTTFGDGVYQWGGSPVGMSGPEPFPSGRAWFVDGTSGLAGNSGKKPTEAFSTLTLALAAVDTGDVIYVYPKDMVATSTDPVSYAETVSITTPQVSIVGVGNGKVQGGLPQFKIGAGSTVMFDIKAPGVSIQNIGINGISSTGGGIKLTDDGGSTSAAAGFSIVNCHFKNCKAHATNGSLGGAIYWGSAGGAWQGLIKGNKFYKNVADVVLVGTSGSRPQDIVIEDNVFSGPAGSVDGNLLLNGGSGIDGVYINRNVFPCFPAIGSGSNTNVLVLTGCVGSLTDNQFGITGKTFGAAANVLVPTTILMAHNYQEDGATQIVRT</sequence>